<reference evidence="3" key="1">
    <citation type="submission" date="2023-06" db="EMBL/GenBank/DDBJ databases">
        <title>Black Yeasts Isolated from many extreme environments.</title>
        <authorList>
            <person name="Coleine C."/>
            <person name="Stajich J.E."/>
            <person name="Selbmann L."/>
        </authorList>
    </citation>
    <scope>NUCLEOTIDE SEQUENCE</scope>
    <source>
        <strain evidence="3">CCFEE 5200</strain>
    </source>
</reference>
<dbReference type="AlphaFoldDB" id="A0AAN6QJ57"/>
<evidence type="ECO:0000313" key="3">
    <source>
        <dbReference type="EMBL" id="KAK0966239.1"/>
    </source>
</evidence>
<keyword evidence="1" id="KW-0732">Signal</keyword>
<dbReference type="InterPro" id="IPR029058">
    <property type="entry name" value="AB_hydrolase_fold"/>
</dbReference>
<dbReference type="SUPFAM" id="SSF53474">
    <property type="entry name" value="alpha/beta-Hydrolases"/>
    <property type="match status" value="1"/>
</dbReference>
<accession>A0AAN6QJ57</accession>
<dbReference type="GO" id="GO:0008236">
    <property type="term" value="F:serine-type peptidase activity"/>
    <property type="evidence" value="ECO:0007669"/>
    <property type="project" value="InterPro"/>
</dbReference>
<protein>
    <recommendedName>
        <fullName evidence="2">Peptidase S9 prolyl oligopeptidase catalytic domain-containing protein</fullName>
    </recommendedName>
</protein>
<comment type="caution">
    <text evidence="3">The sequence shown here is derived from an EMBL/GenBank/DDBJ whole genome shotgun (WGS) entry which is preliminary data.</text>
</comment>
<dbReference type="GO" id="GO:0006508">
    <property type="term" value="P:proteolysis"/>
    <property type="evidence" value="ECO:0007669"/>
    <property type="project" value="InterPro"/>
</dbReference>
<gene>
    <name evidence="3" type="ORF">LTR91_017645</name>
</gene>
<dbReference type="PANTHER" id="PTHR43037:SF4">
    <property type="entry name" value="PEPTIDASE S9 PROLYL OLIGOPEPTIDASE CATALYTIC DOMAIN-CONTAINING PROTEIN"/>
    <property type="match status" value="1"/>
</dbReference>
<name>A0AAN6QJ57_9PEZI</name>
<proteinExistence type="predicted"/>
<sequence>MLGSRIWTWYTQYSAALQQAIGMSSNDIDANVRPIYQFSEDWEVLGPFQTGTRGMAKRSVLQKAVWGADPLELHGGFRALEYSEQATLKSSLAFNATIQWSKVKAKLSDPRQTQQASADLSVDFPHVEWRSFQDVYGWPALQWQGWARGEIFVQQGVGTITLALHAEHVLEFWVDGKHHFGGDWYGYGRAATTLHLEPGRHRIDIRLVRELRRDGATDEPALNVRLRMQGQGALVQAVLPEINGGYNLLSGILMSDIVGDANGPFASSHASVTLRNDAQVDAHVYAIEGNHNQCEVEFVGAAPVTLVAGQTKPVAFRIACVPPAGGRGPIRVTLKYRLGDEQLTRQVLAYALPPVRDLYAPQKLTFMHPGGMVSYAVLRPPSPNAHCGTDSNVSAPVLLAMHGAGLEADKDLVRHALDELPDLCAWTLFPTGVTPWSGDDWHTWGFADVEAAISAIPDWIKQVGWEGPGVDVDRWLVTGHSNGGQGVWYALTHHPDRIIAAAALSGYSSIQNYVPYSLWRTADPGKTQIAQSALNSYRHELLLENIKAIPVFQQHGEKDDNVPPYNSRLLKQLIYEAEATSDYHEMPGKPHWWDGVMTTEPLKHFLRSQLNTGGPVVAEEPPNLQAFTVVSAGQGTVARYGLDILQLLNPGQVGKLRAEYDPLTPSYSISQSNVLSFRIPAWFQECPFISVNGQMLAETPESDGITSQVVFRHSNGTWLYSSTASDLPPRQGKQLGAMDAILSTRGAFQITHLSPAAQHIALQISRNLCQYFGADTKITNDYNEARAANGSNLITIAIGRDLPTTPESPISFSNSRLEIHDQYSPYPHIYAAANHLAAVWLRPLPDERLDLVVWGADEEGLGIAARLVPLMTGTGQPDFVVADQTMLWKGLEGTLALGYFDVWWKVSRGSYFT</sequence>
<dbReference type="Pfam" id="PF00326">
    <property type="entry name" value="Peptidase_S9"/>
    <property type="match status" value="1"/>
</dbReference>
<dbReference type="InterPro" id="IPR001375">
    <property type="entry name" value="Peptidase_S9_cat"/>
</dbReference>
<dbReference type="InterPro" id="IPR050955">
    <property type="entry name" value="Plant_Biomass_Hydrol_Est"/>
</dbReference>
<dbReference type="EMBL" id="JAUJLE010000233">
    <property type="protein sequence ID" value="KAK0966239.1"/>
    <property type="molecule type" value="Genomic_DNA"/>
</dbReference>
<dbReference type="Gene3D" id="3.40.50.1820">
    <property type="entry name" value="alpha/beta hydrolase"/>
    <property type="match status" value="1"/>
</dbReference>
<organism evidence="3 4">
    <name type="scientific">Friedmanniomyces endolithicus</name>
    <dbReference type="NCBI Taxonomy" id="329885"/>
    <lineage>
        <taxon>Eukaryota</taxon>
        <taxon>Fungi</taxon>
        <taxon>Dikarya</taxon>
        <taxon>Ascomycota</taxon>
        <taxon>Pezizomycotina</taxon>
        <taxon>Dothideomycetes</taxon>
        <taxon>Dothideomycetidae</taxon>
        <taxon>Mycosphaerellales</taxon>
        <taxon>Teratosphaeriaceae</taxon>
        <taxon>Friedmanniomyces</taxon>
    </lineage>
</organism>
<keyword evidence="4" id="KW-1185">Reference proteome</keyword>
<feature type="domain" description="Peptidase S9 prolyl oligopeptidase catalytic" evidence="2">
    <location>
        <begin position="459"/>
        <end position="593"/>
    </location>
</feature>
<evidence type="ECO:0000313" key="4">
    <source>
        <dbReference type="Proteomes" id="UP001175353"/>
    </source>
</evidence>
<dbReference type="PANTHER" id="PTHR43037">
    <property type="entry name" value="UNNAMED PRODUCT-RELATED"/>
    <property type="match status" value="1"/>
</dbReference>
<evidence type="ECO:0000259" key="2">
    <source>
        <dbReference type="Pfam" id="PF00326"/>
    </source>
</evidence>
<evidence type="ECO:0000256" key="1">
    <source>
        <dbReference type="ARBA" id="ARBA00022729"/>
    </source>
</evidence>
<dbReference type="Proteomes" id="UP001175353">
    <property type="component" value="Unassembled WGS sequence"/>
</dbReference>